<protein>
    <recommendedName>
        <fullName evidence="3">G-type lysozyme inhibitor</fullName>
    </recommendedName>
</protein>
<dbReference type="RefSeq" id="WP_126673588.1">
    <property type="nucleotide sequence ID" value="NZ_RYZR01000005.1"/>
</dbReference>
<evidence type="ECO:0008006" key="3">
    <source>
        <dbReference type="Google" id="ProtNLM"/>
    </source>
</evidence>
<proteinExistence type="predicted"/>
<reference evidence="1 2" key="1">
    <citation type="submission" date="2018-12" db="EMBL/GenBank/DDBJ databases">
        <title>Dyella dinghuensis sp. nov. DHOA06 and Dyella choica sp. nov. 4M-K27, isolated from forest soil.</title>
        <authorList>
            <person name="Qiu L.-H."/>
            <person name="Gao Z.-H."/>
        </authorList>
    </citation>
    <scope>NUCLEOTIDE SEQUENCE [LARGE SCALE GENOMIC DNA]</scope>
    <source>
        <strain evidence="1 2">DHOA06</strain>
    </source>
</reference>
<keyword evidence="2" id="KW-1185">Reference proteome</keyword>
<dbReference type="OrthoDB" id="964913at2"/>
<organism evidence="1 2">
    <name type="scientific">Dyella dinghuensis</name>
    <dbReference type="NCBI Taxonomy" id="1920169"/>
    <lineage>
        <taxon>Bacteria</taxon>
        <taxon>Pseudomonadati</taxon>
        <taxon>Pseudomonadota</taxon>
        <taxon>Gammaproteobacteria</taxon>
        <taxon>Lysobacterales</taxon>
        <taxon>Rhodanobacteraceae</taxon>
        <taxon>Dyella</taxon>
    </lineage>
</organism>
<dbReference type="Gene3D" id="2.60.120.380">
    <property type="match status" value="1"/>
</dbReference>
<dbReference type="AlphaFoldDB" id="A0A432LU18"/>
<evidence type="ECO:0000313" key="1">
    <source>
        <dbReference type="EMBL" id="RUL64308.1"/>
    </source>
</evidence>
<dbReference type="Proteomes" id="UP000267077">
    <property type="component" value="Unassembled WGS sequence"/>
</dbReference>
<accession>A0A432LU18</accession>
<dbReference type="EMBL" id="RYZR01000005">
    <property type="protein sequence ID" value="RUL64308.1"/>
    <property type="molecule type" value="Genomic_DNA"/>
</dbReference>
<sequence>MSAIGATRSGSGVISTKRVCFFSALLAVLLTGGVSSASGQIYQYGDYPITPIRFSSGKTTATINDSVERGASATYTFVAREGQHADIQLTTEEDNASFIFYMPGATVSKDDGGYDVSGPTLPNAGRHGRATHWTGRLPVSGKYTLTIQPSRGGATYHLTVTIK</sequence>
<evidence type="ECO:0000313" key="2">
    <source>
        <dbReference type="Proteomes" id="UP000267077"/>
    </source>
</evidence>
<comment type="caution">
    <text evidence="1">The sequence shown here is derived from an EMBL/GenBank/DDBJ whole genome shotgun (WGS) entry which is preliminary data.</text>
</comment>
<name>A0A432LU18_9GAMM</name>
<gene>
    <name evidence="1" type="ORF">EKH79_09735</name>
</gene>